<evidence type="ECO:0000313" key="7">
    <source>
        <dbReference type="EMBL" id="MCS0584038.1"/>
    </source>
</evidence>
<evidence type="ECO:0000256" key="4">
    <source>
        <dbReference type="SAM" id="MobiDB-lite"/>
    </source>
</evidence>
<feature type="region of interest" description="Disordered" evidence="4">
    <location>
        <begin position="384"/>
        <end position="405"/>
    </location>
</feature>
<feature type="compositionally biased region" description="Polar residues" evidence="4">
    <location>
        <begin position="384"/>
        <end position="398"/>
    </location>
</feature>
<dbReference type="InterPro" id="IPR020449">
    <property type="entry name" value="Tscrpt_reg_AraC-type_HTH"/>
</dbReference>
<dbReference type="RefSeq" id="WP_258818598.1">
    <property type="nucleotide sequence ID" value="NZ_JANUGW010000017.1"/>
</dbReference>
<evidence type="ECO:0000256" key="3">
    <source>
        <dbReference type="ARBA" id="ARBA00023163"/>
    </source>
</evidence>
<keyword evidence="5" id="KW-1133">Transmembrane helix</keyword>
<feature type="transmembrane region" description="Helical" evidence="5">
    <location>
        <begin position="221"/>
        <end position="243"/>
    </location>
</feature>
<accession>A0ABT1ZVR4</accession>
<sequence>MQEFYKKSLLILIAVLLVDGLLAALFVLLSQPTYTLSSNARSGVKWERATMTDTVLKGTSGIRLLDAAPDGMAFDYKLTRVGPFPFASALLVAKDTQGKPALVDLRRYDTITFVARCKPAYPMMLSMTTFDEKISTPGNFITYRSPETFFSCNEHGVPVSLDLRRMTIPGWWLYMMHLNLSSQDYYLDKVQQFSFGSTSQAAFGVDAHVEISNIVLRGHDYRYLVALAIVVTGSLIVFAMWFFRTHAHTLRASLNSKLKKDLPLVAYRQLTLAPYPDEEKASVLKFIATNYTNTELDLEGVVAATGANRNKVNEVLKTELGMTFTGYVNKLRLTEAARLLTEKSAATVAEIAYSVGYANVSYFNKLFKEEYGCTPKAFRTLATQQSVPAESDADTTSPPGMVGTG</sequence>
<dbReference type="Gene3D" id="1.10.10.60">
    <property type="entry name" value="Homeodomain-like"/>
    <property type="match status" value="2"/>
</dbReference>
<dbReference type="PRINTS" id="PR00032">
    <property type="entry name" value="HTHARAC"/>
</dbReference>
<dbReference type="Pfam" id="PF12833">
    <property type="entry name" value="HTH_18"/>
    <property type="match status" value="1"/>
</dbReference>
<evidence type="ECO:0000256" key="5">
    <source>
        <dbReference type="SAM" id="Phobius"/>
    </source>
</evidence>
<keyword evidence="5" id="KW-0472">Membrane</keyword>
<reference evidence="7 8" key="1">
    <citation type="submission" date="2022-08" db="EMBL/GenBank/DDBJ databases">
        <title>Reclassification of Massilia species as members of the genera Telluria, Duganella, Pseudoduganella, Mokoshia gen. nov. and Zemynaea gen. nov. using orthogonal and non-orthogonal genome-based approaches.</title>
        <authorList>
            <person name="Bowman J.P."/>
        </authorList>
    </citation>
    <scope>NUCLEOTIDE SEQUENCE [LARGE SCALE GENOMIC DNA]</scope>
    <source>
        <strain evidence="7 8">JCM 31316</strain>
    </source>
</reference>
<dbReference type="InterPro" id="IPR018060">
    <property type="entry name" value="HTH_AraC"/>
</dbReference>
<keyword evidence="3" id="KW-0804">Transcription</keyword>
<name>A0ABT1ZVR4_9BURK</name>
<proteinExistence type="predicted"/>
<evidence type="ECO:0000259" key="6">
    <source>
        <dbReference type="PROSITE" id="PS01124"/>
    </source>
</evidence>
<dbReference type="InterPro" id="IPR009057">
    <property type="entry name" value="Homeodomain-like_sf"/>
</dbReference>
<dbReference type="SUPFAM" id="SSF46689">
    <property type="entry name" value="Homeodomain-like"/>
    <property type="match status" value="1"/>
</dbReference>
<protein>
    <submittedName>
        <fullName evidence="7">Helix-turn-helix domain-containing protein</fullName>
    </submittedName>
</protein>
<keyword evidence="8" id="KW-1185">Reference proteome</keyword>
<keyword evidence="1" id="KW-0805">Transcription regulation</keyword>
<keyword evidence="5" id="KW-0812">Transmembrane</keyword>
<dbReference type="EMBL" id="JANUGW010000017">
    <property type="protein sequence ID" value="MCS0584038.1"/>
    <property type="molecule type" value="Genomic_DNA"/>
</dbReference>
<dbReference type="InterPro" id="IPR018062">
    <property type="entry name" value="HTH_AraC-typ_CS"/>
</dbReference>
<dbReference type="PANTHER" id="PTHR43280">
    <property type="entry name" value="ARAC-FAMILY TRANSCRIPTIONAL REGULATOR"/>
    <property type="match status" value="1"/>
</dbReference>
<evidence type="ECO:0000256" key="2">
    <source>
        <dbReference type="ARBA" id="ARBA00023125"/>
    </source>
</evidence>
<organism evidence="7 8">
    <name type="scientific">Massilia pinisoli</name>
    <dbReference type="NCBI Taxonomy" id="1772194"/>
    <lineage>
        <taxon>Bacteria</taxon>
        <taxon>Pseudomonadati</taxon>
        <taxon>Pseudomonadota</taxon>
        <taxon>Betaproteobacteria</taxon>
        <taxon>Burkholderiales</taxon>
        <taxon>Oxalobacteraceae</taxon>
        <taxon>Telluria group</taxon>
        <taxon>Massilia</taxon>
    </lineage>
</organism>
<dbReference type="PROSITE" id="PS00041">
    <property type="entry name" value="HTH_ARAC_FAMILY_1"/>
    <property type="match status" value="1"/>
</dbReference>
<dbReference type="SMART" id="SM00342">
    <property type="entry name" value="HTH_ARAC"/>
    <property type="match status" value="1"/>
</dbReference>
<gene>
    <name evidence="7" type="ORF">NX784_20785</name>
</gene>
<evidence type="ECO:0000313" key="8">
    <source>
        <dbReference type="Proteomes" id="UP001204151"/>
    </source>
</evidence>
<comment type="caution">
    <text evidence="7">The sequence shown here is derived from an EMBL/GenBank/DDBJ whole genome shotgun (WGS) entry which is preliminary data.</text>
</comment>
<feature type="domain" description="HTH araC/xylS-type" evidence="6">
    <location>
        <begin position="281"/>
        <end position="381"/>
    </location>
</feature>
<keyword evidence="2" id="KW-0238">DNA-binding</keyword>
<evidence type="ECO:0000256" key="1">
    <source>
        <dbReference type="ARBA" id="ARBA00023015"/>
    </source>
</evidence>
<dbReference type="PROSITE" id="PS01124">
    <property type="entry name" value="HTH_ARAC_FAMILY_2"/>
    <property type="match status" value="1"/>
</dbReference>
<dbReference type="Proteomes" id="UP001204151">
    <property type="component" value="Unassembled WGS sequence"/>
</dbReference>
<dbReference type="PANTHER" id="PTHR43280:SF27">
    <property type="entry name" value="TRANSCRIPTIONAL REGULATOR MTLR"/>
    <property type="match status" value="1"/>
</dbReference>